<gene>
    <name evidence="1" type="ORF">GCM10025862_01750</name>
</gene>
<name>A0ABQ6HKY3_9MICO</name>
<evidence type="ECO:0000313" key="1">
    <source>
        <dbReference type="EMBL" id="GMA18154.1"/>
    </source>
</evidence>
<proteinExistence type="predicted"/>
<comment type="caution">
    <text evidence="1">The sequence shown here is derived from an EMBL/GenBank/DDBJ whole genome shotgun (WGS) entry which is preliminary data.</text>
</comment>
<evidence type="ECO:0000313" key="2">
    <source>
        <dbReference type="Proteomes" id="UP001157109"/>
    </source>
</evidence>
<accession>A0ABQ6HKY3</accession>
<organism evidence="1 2">
    <name type="scientific">Arsenicicoccus piscis</name>
    <dbReference type="NCBI Taxonomy" id="673954"/>
    <lineage>
        <taxon>Bacteria</taxon>
        <taxon>Bacillati</taxon>
        <taxon>Actinomycetota</taxon>
        <taxon>Actinomycetes</taxon>
        <taxon>Micrococcales</taxon>
        <taxon>Intrasporangiaceae</taxon>
        <taxon>Arsenicicoccus</taxon>
    </lineage>
</organism>
<dbReference type="EMBL" id="BSUJ01000001">
    <property type="protein sequence ID" value="GMA18154.1"/>
    <property type="molecule type" value="Genomic_DNA"/>
</dbReference>
<sequence length="426" mass="44684">MVRLVAVAQALQDLDGVRQRRLGDLDGLEAPLQGGVLLDVLAVLVERGRADRLQLAAGQHRLEDARCVDGALGSTGTDEGVDLVDEQDDVAAGADLLEDLLQPLLEVTAVAAAGDQSAEVEGVELLVLERLGHVSAHDVLGQALDDGGLADAGLADQDGVVLGAAGQHLHDPLDLLLAPDDRVELALTGGLGQVAAELVEHERPRRGALLGAGLGPADARSGLLLALVSGQQLDDLLAHARQVGTQLDEDLGCDALALADQAEQDVLGADVGVPELQRLAQRQLQHLLGPRRERDVAGRGLLALADDVLDLLADGVQRDAEALQGLRRDAFALVDEAEQDVLGPDVVVVEHAGLFLGQHHHASSTVGEPFEHRLLLAIELPRCYLRDGVGPRPARVAAGLGPVPTPVFLDSLNARLRRSVPRTTPP</sequence>
<reference evidence="2" key="1">
    <citation type="journal article" date="2019" name="Int. J. Syst. Evol. Microbiol.">
        <title>The Global Catalogue of Microorganisms (GCM) 10K type strain sequencing project: providing services to taxonomists for standard genome sequencing and annotation.</title>
        <authorList>
            <consortium name="The Broad Institute Genomics Platform"/>
            <consortium name="The Broad Institute Genome Sequencing Center for Infectious Disease"/>
            <person name="Wu L."/>
            <person name="Ma J."/>
        </authorList>
    </citation>
    <scope>NUCLEOTIDE SEQUENCE [LARGE SCALE GENOMIC DNA]</scope>
    <source>
        <strain evidence="2">NBRC 105830</strain>
    </source>
</reference>
<dbReference type="Proteomes" id="UP001157109">
    <property type="component" value="Unassembled WGS sequence"/>
</dbReference>
<protein>
    <submittedName>
        <fullName evidence="1">Uncharacterized protein</fullName>
    </submittedName>
</protein>
<keyword evidence="2" id="KW-1185">Reference proteome</keyword>